<proteinExistence type="predicted"/>
<dbReference type="Proteomes" id="UP000789525">
    <property type="component" value="Unassembled WGS sequence"/>
</dbReference>
<evidence type="ECO:0000313" key="2">
    <source>
        <dbReference type="Proteomes" id="UP000789525"/>
    </source>
</evidence>
<feature type="non-terminal residue" evidence="1">
    <location>
        <position position="1"/>
    </location>
</feature>
<accession>A0ACA9PUJ9</accession>
<organism evidence="1 2">
    <name type="scientific">Acaulospora colombiana</name>
    <dbReference type="NCBI Taxonomy" id="27376"/>
    <lineage>
        <taxon>Eukaryota</taxon>
        <taxon>Fungi</taxon>
        <taxon>Fungi incertae sedis</taxon>
        <taxon>Mucoromycota</taxon>
        <taxon>Glomeromycotina</taxon>
        <taxon>Glomeromycetes</taxon>
        <taxon>Diversisporales</taxon>
        <taxon>Acaulosporaceae</taxon>
        <taxon>Acaulospora</taxon>
    </lineage>
</organism>
<evidence type="ECO:0000313" key="1">
    <source>
        <dbReference type="EMBL" id="CAG8725175.1"/>
    </source>
</evidence>
<reference evidence="1" key="1">
    <citation type="submission" date="2021-06" db="EMBL/GenBank/DDBJ databases">
        <authorList>
            <person name="Kallberg Y."/>
            <person name="Tangrot J."/>
            <person name="Rosling A."/>
        </authorList>
    </citation>
    <scope>NUCLEOTIDE SEQUENCE</scope>
    <source>
        <strain evidence="1">CL356</strain>
    </source>
</reference>
<comment type="caution">
    <text evidence="1">The sequence shown here is derived from an EMBL/GenBank/DDBJ whole genome shotgun (WGS) entry which is preliminary data.</text>
</comment>
<protein>
    <submittedName>
        <fullName evidence="1">7255_t:CDS:1</fullName>
    </submittedName>
</protein>
<gene>
    <name evidence="1" type="ORF">ACOLOM_LOCUS11326</name>
</gene>
<name>A0ACA9PUJ9_9GLOM</name>
<keyword evidence="2" id="KW-1185">Reference proteome</keyword>
<dbReference type="EMBL" id="CAJVPT010040338">
    <property type="protein sequence ID" value="CAG8725175.1"/>
    <property type="molecule type" value="Genomic_DNA"/>
</dbReference>
<sequence length="104" mass="11728">SPVLIEQELWQDLPNLEFLGGSAQWMVIVDSPPFDHPLVQLALDDFVSSDNIRLYSPAEEMIKKVPNLRRFGMAVPHPNSEDKDGRVELDGSYTLGPRHTQLTT</sequence>